<dbReference type="RefSeq" id="XP_003886279.1">
    <property type="nucleotide sequence ID" value="XM_003886230.1"/>
</dbReference>
<feature type="compositionally biased region" description="Basic and acidic residues" evidence="1">
    <location>
        <begin position="583"/>
        <end position="595"/>
    </location>
</feature>
<feature type="region of interest" description="Disordered" evidence="1">
    <location>
        <begin position="1227"/>
        <end position="1260"/>
    </location>
</feature>
<dbReference type="PANTHER" id="PTHR13228:SF3">
    <property type="entry name" value="CONSERVED OLIGOMERIC GOLGI COMPLEX SUBUNIT 5"/>
    <property type="match status" value="1"/>
</dbReference>
<feature type="region of interest" description="Disordered" evidence="1">
    <location>
        <begin position="1287"/>
        <end position="1497"/>
    </location>
</feature>
<feature type="compositionally biased region" description="Basic and acidic residues" evidence="1">
    <location>
        <begin position="1421"/>
        <end position="1437"/>
    </location>
</feature>
<accession>F0VRA6</accession>
<name>F0VRA6_NEOCL</name>
<feature type="region of interest" description="Disordered" evidence="1">
    <location>
        <begin position="204"/>
        <end position="228"/>
    </location>
</feature>
<feature type="compositionally biased region" description="Basic and acidic residues" evidence="1">
    <location>
        <begin position="206"/>
        <end position="220"/>
    </location>
</feature>
<feature type="compositionally biased region" description="Basic and acidic residues" evidence="1">
    <location>
        <begin position="1465"/>
        <end position="1485"/>
    </location>
</feature>
<reference evidence="5" key="3">
    <citation type="journal article" date="2012" name="PLoS Pathog.">
        <title>Comparative genomics of the apicomplexan parasites Toxoplasma gondii and Neospora caninum: Coccidia differing in host range and transmission strategy.</title>
        <authorList>
            <person name="Reid A.J."/>
            <person name="Vermont S.J."/>
            <person name="Cotton J.A."/>
            <person name="Harris D."/>
            <person name="Hill-Cawthorne G.A."/>
            <person name="Konen-Waisman S."/>
            <person name="Latham S.M."/>
            <person name="Mourier T."/>
            <person name="Norton R."/>
            <person name="Quail M.A."/>
            <person name="Sanders M."/>
            <person name="Shanmugam D."/>
            <person name="Sohal A."/>
            <person name="Wasmuth J.D."/>
            <person name="Brunk B."/>
            <person name="Grigg M.E."/>
            <person name="Howard J.C."/>
            <person name="Parkinson J."/>
            <person name="Roos D.S."/>
            <person name="Trees A.J."/>
            <person name="Berriman M."/>
            <person name="Pain A."/>
            <person name="Wastling J.M."/>
        </authorList>
    </citation>
    <scope>NUCLEOTIDE SEQUENCE [LARGE SCALE GENOMIC DNA]</scope>
    <source>
        <strain evidence="5">Liverpool</strain>
    </source>
</reference>
<organism evidence="3 5">
    <name type="scientific">Neospora caninum (strain Liverpool)</name>
    <dbReference type="NCBI Taxonomy" id="572307"/>
    <lineage>
        <taxon>Eukaryota</taxon>
        <taxon>Sar</taxon>
        <taxon>Alveolata</taxon>
        <taxon>Apicomplexa</taxon>
        <taxon>Conoidasida</taxon>
        <taxon>Coccidia</taxon>
        <taxon>Eucoccidiorida</taxon>
        <taxon>Eimeriorina</taxon>
        <taxon>Sarcocystidae</taxon>
        <taxon>Neospora</taxon>
    </lineage>
</organism>
<reference evidence="3" key="1">
    <citation type="submission" date="2011-02" db="EMBL/GenBank/DDBJ databases">
        <authorList>
            <person name="Aslett M."/>
        </authorList>
    </citation>
    <scope>NUCLEOTIDE SEQUENCE</scope>
    <source>
        <strain evidence="3">Liverpool</strain>
    </source>
</reference>
<feature type="region of interest" description="Disordered" evidence="1">
    <location>
        <begin position="571"/>
        <end position="595"/>
    </location>
</feature>
<evidence type="ECO:0000313" key="4">
    <source>
        <dbReference type="EMBL" id="CEL71016.1"/>
    </source>
</evidence>
<feature type="region of interest" description="Disordered" evidence="1">
    <location>
        <begin position="135"/>
        <end position="174"/>
    </location>
</feature>
<dbReference type="GO" id="GO:0017119">
    <property type="term" value="C:Golgi transport complex"/>
    <property type="evidence" value="ECO:0007669"/>
    <property type="project" value="InterPro"/>
</dbReference>
<dbReference type="VEuPathDB" id="ToxoDB:NCLIV_066790"/>
<dbReference type="Proteomes" id="UP000007494">
    <property type="component" value="Chromosome XII"/>
</dbReference>
<gene>
    <name evidence="4" type="ORF">BN1204_066790</name>
    <name evidence="3" type="ORF">NCLIV_066790</name>
</gene>
<feature type="compositionally biased region" description="Polar residues" evidence="1">
    <location>
        <begin position="1401"/>
        <end position="1415"/>
    </location>
</feature>
<feature type="compositionally biased region" description="Basic and acidic residues" evidence="1">
    <location>
        <begin position="135"/>
        <end position="169"/>
    </location>
</feature>
<dbReference type="GO" id="GO:0006891">
    <property type="term" value="P:intra-Golgi vesicle-mediated transport"/>
    <property type="evidence" value="ECO:0007669"/>
    <property type="project" value="InterPro"/>
</dbReference>
<feature type="region of interest" description="Disordered" evidence="1">
    <location>
        <begin position="962"/>
        <end position="983"/>
    </location>
</feature>
<dbReference type="eggNOG" id="ENOG502QY9C">
    <property type="taxonomic scope" value="Eukaryota"/>
</dbReference>
<protein>
    <recommendedName>
        <fullName evidence="2">Conserved oligomeric Golgi complex subunit 5 helical domain-containing protein</fullName>
    </recommendedName>
</protein>
<dbReference type="Pfam" id="PF20649">
    <property type="entry name" value="COG5_C"/>
    <property type="match status" value="1"/>
</dbReference>
<feature type="domain" description="Conserved oligomeric Golgi complex subunit 5 helical" evidence="2">
    <location>
        <begin position="370"/>
        <end position="537"/>
    </location>
</feature>
<reference evidence="4" key="4">
    <citation type="journal article" date="2015" name="PLoS ONE">
        <title>Comprehensive Evaluation of Toxoplasma gondii VEG and Neospora caninum LIV Genomes with Tachyzoite Stage Transcriptome and Proteome Defines Novel Transcript Features.</title>
        <authorList>
            <person name="Ramaprasad A."/>
            <person name="Mourier T."/>
            <person name="Naeem R."/>
            <person name="Malas T.B."/>
            <person name="Moussa E."/>
            <person name="Panigrahi A."/>
            <person name="Vermont S.J."/>
            <person name="Otto T.D."/>
            <person name="Wastling J."/>
            <person name="Pain A."/>
        </authorList>
    </citation>
    <scope>NUCLEOTIDE SEQUENCE</scope>
    <source>
        <strain evidence="4">Liverpool</strain>
    </source>
</reference>
<evidence type="ECO:0000256" key="1">
    <source>
        <dbReference type="SAM" id="MobiDB-lite"/>
    </source>
</evidence>
<feature type="region of interest" description="Disordered" evidence="1">
    <location>
        <begin position="1108"/>
        <end position="1143"/>
    </location>
</feature>
<dbReference type="EMBL" id="FR823393">
    <property type="protein sequence ID" value="CBZ56254.1"/>
    <property type="molecule type" value="Genomic_DNA"/>
</dbReference>
<reference evidence="3" key="2">
    <citation type="submission" date="2011-03" db="EMBL/GenBank/DDBJ databases">
        <title>Comparative genomics and transcriptomics of Neospora caninum and Toxoplasma gondii.</title>
        <authorList>
            <person name="Reid A.J."/>
            <person name="Sohal A."/>
            <person name="Harris D."/>
            <person name="Quail M."/>
            <person name="Sanders M."/>
            <person name="Berriman M."/>
            <person name="Wastling J.M."/>
            <person name="Pain A."/>
        </authorList>
    </citation>
    <scope>NUCLEOTIDE SEQUENCE</scope>
    <source>
        <strain evidence="3">Liverpool</strain>
    </source>
</reference>
<proteinExistence type="predicted"/>
<sequence length="1497" mass="161649">MTEETGKRRSSARERERAEALVDDSGDVVEIGDVLRCLDAPTVDLVHQSLAAGAGEALSPLVTEKATSFPHETDGRGLAAGPSRPTLKSDALNVAEYVHRVVGRGDEAGGGEHVAAAVRKLDVALGRLDEEMKKAAALSRDKRGSGKKGESAGGRRRDDRTGNDGRPRPTADVPALSAFLMLLGSEGEERGESEKEEEALQALLHDSGDEKGRTGRKEGDSEAGLGSADGRLGAVLVEQAKQQIQDLYGETKNLQTDVDRLYQGVEGEIRVASRLLLLQEVVCAMVHFVSIFKRLRKEDNASTRAALVSQLLALLREPHRVPASGCSAAVCTPQEHETGNRARKEARSQDTDEVLVLADLQSLAPFVSLVNKEACQLRTATRQQLLEAVDQGSPLALSSALDVFFLLDQLWEQVEALLRNLVSSVCAPISSVHLQKEANKGPRALAASARRVGKENLPSLCRENEFEASLAEAVSRFFERVEDGLKKASLVDQVLAVGEDPLTRQPYTAFLASSGFSSTFSEEVWRASSLHFSAFLRELGAFASLPPARRSSLVAETSRREQRRRLDSVASALADSGAQDAVRSAEDEARNRLEESEERTDFSRFVASLGPAQLAVVEAVPLLSRLLLSFLRRCEEIACAGVLSKAPSDAQTGALRSAIAPLRQVYIHLFAVRLDGVLASLFSPRCLSQARMFLRRVSPPVSFSRLLPPASTDPPRVASSFSAALEKEEEKNREAFARLLQSVEPLSHLPSSPDLLSLVSAAFRELERVNLSSDEEMFTQAVDVVEEAFETLVLLCLCQLHRDGGLEPLVLVDAGARLLRRLPAASPARIRATKVFALFTAVEAAMKIVLEQHSHVLPFLRAARSEVQRTHQASGEEVPAAVDGFCLSEESLEDAEESDEEIFLESLQTRRSLPLLQWHTFREVAAVQRRLLEPVFSSVESAAVAGCLGRLVDEVALSLSSPGEDRAAGRTPGSEGRETGGLDATEDAEQLAALSELERLLCHAQQQYVCLLPPPSLLAPLSSLSLSILETLLGHACVCEARGERERAYVASVVARGEVLLSAFWTGFHKHVRVGSDMLRNVRRLLFADSPFLLHELLTIMPQQEPFLSSERATPSSPSSSSSSSSSSASSSSSPSSSSPSSLVATSLPPLLVACHLLYRLPVRKGAPSRRPHALLGLSGGAPELARLLAAYLRSQRGEKEERPEESRGEARVAAERLRRDLHRLVTLETGGKPRDEKHRGENESEGKRERWARGRTYGEREAERREDLKILVQVARLLSAALDGGAGGEHTLGQGTAASPGDSSRLEKRPVSTENISAQNASLPPASSSFSSSASSFSSSCSPVPASLQPGGEERASLWPPGEVAQEPDAGFSDRSRTNAKDAVGGSVRSAPRAGDAPSLLSSPSREMLSNGTAETHGPWGERREAGMSPPREGRGEAQAPQSRQGEDPRPVQVHAQVGAFARPDWEAENEKKPEPQTREEQHDSAPFSLPQPPVL</sequence>
<dbReference type="GeneID" id="13445684"/>
<feature type="compositionally biased region" description="Basic and acidic residues" evidence="1">
    <location>
        <begin position="1"/>
        <end position="20"/>
    </location>
</feature>
<evidence type="ECO:0000259" key="2">
    <source>
        <dbReference type="Pfam" id="PF20649"/>
    </source>
</evidence>
<evidence type="ECO:0000313" key="3">
    <source>
        <dbReference type="EMBL" id="CBZ56254.1"/>
    </source>
</evidence>
<dbReference type="OrthoDB" id="347278at2759"/>
<keyword evidence="5" id="KW-1185">Reference proteome</keyword>
<dbReference type="InterPro" id="IPR019465">
    <property type="entry name" value="Cog5"/>
</dbReference>
<feature type="compositionally biased region" description="Low complexity" evidence="1">
    <location>
        <begin position="1322"/>
        <end position="1348"/>
    </location>
</feature>
<evidence type="ECO:0000313" key="5">
    <source>
        <dbReference type="Proteomes" id="UP000007494"/>
    </source>
</evidence>
<feature type="region of interest" description="Disordered" evidence="1">
    <location>
        <begin position="1"/>
        <end position="21"/>
    </location>
</feature>
<feature type="compositionally biased region" description="Low complexity" evidence="1">
    <location>
        <begin position="1115"/>
        <end position="1142"/>
    </location>
</feature>
<dbReference type="InterPro" id="IPR048485">
    <property type="entry name" value="COG5_helical"/>
</dbReference>
<dbReference type="OMA" id="PLRQVYI"/>
<dbReference type="InParanoid" id="F0VRA6"/>
<feature type="region of interest" description="Disordered" evidence="1">
    <location>
        <begin position="67"/>
        <end position="86"/>
    </location>
</feature>
<dbReference type="PANTHER" id="PTHR13228">
    <property type="entry name" value="CONSERVED OLIGOMERIC GOLGI COMPLEX COMPONENT 5"/>
    <property type="match status" value="1"/>
</dbReference>
<dbReference type="EMBL" id="LN714487">
    <property type="protein sequence ID" value="CEL71016.1"/>
    <property type="molecule type" value="Genomic_DNA"/>
</dbReference>